<feature type="region of interest" description="Disordered" evidence="1">
    <location>
        <begin position="1"/>
        <end position="70"/>
    </location>
</feature>
<proteinExistence type="predicted"/>
<sequence length="70" mass="7227">MAGDVPLAPSAKNISLVSTNMSKPESKDKGKSQAASNDGSSLKEEKSTISSKDEKIISGKPDSNSFGISI</sequence>
<gene>
    <name evidence="2" type="ORF">H5410_038318</name>
</gene>
<keyword evidence="3" id="KW-1185">Reference proteome</keyword>
<evidence type="ECO:0000256" key="1">
    <source>
        <dbReference type="SAM" id="MobiDB-lite"/>
    </source>
</evidence>
<name>A0A9J5YDM1_SOLCO</name>
<accession>A0A9J5YDM1</accession>
<protein>
    <submittedName>
        <fullName evidence="2">Uncharacterized protein</fullName>
    </submittedName>
</protein>
<dbReference type="AlphaFoldDB" id="A0A9J5YDM1"/>
<feature type="compositionally biased region" description="Polar residues" evidence="1">
    <location>
        <begin position="61"/>
        <end position="70"/>
    </location>
</feature>
<comment type="caution">
    <text evidence="2">The sequence shown here is derived from an EMBL/GenBank/DDBJ whole genome shotgun (WGS) entry which is preliminary data.</text>
</comment>
<dbReference type="Proteomes" id="UP000824120">
    <property type="component" value="Chromosome 7"/>
</dbReference>
<feature type="compositionally biased region" description="Basic and acidic residues" evidence="1">
    <location>
        <begin position="41"/>
        <end position="57"/>
    </location>
</feature>
<organism evidence="2 3">
    <name type="scientific">Solanum commersonii</name>
    <name type="common">Commerson's wild potato</name>
    <name type="synonym">Commerson's nightshade</name>
    <dbReference type="NCBI Taxonomy" id="4109"/>
    <lineage>
        <taxon>Eukaryota</taxon>
        <taxon>Viridiplantae</taxon>
        <taxon>Streptophyta</taxon>
        <taxon>Embryophyta</taxon>
        <taxon>Tracheophyta</taxon>
        <taxon>Spermatophyta</taxon>
        <taxon>Magnoliopsida</taxon>
        <taxon>eudicotyledons</taxon>
        <taxon>Gunneridae</taxon>
        <taxon>Pentapetalae</taxon>
        <taxon>asterids</taxon>
        <taxon>lamiids</taxon>
        <taxon>Solanales</taxon>
        <taxon>Solanaceae</taxon>
        <taxon>Solanoideae</taxon>
        <taxon>Solaneae</taxon>
        <taxon>Solanum</taxon>
    </lineage>
</organism>
<feature type="compositionally biased region" description="Polar residues" evidence="1">
    <location>
        <begin position="12"/>
        <end position="23"/>
    </location>
</feature>
<evidence type="ECO:0000313" key="2">
    <source>
        <dbReference type="EMBL" id="KAG5597086.1"/>
    </source>
</evidence>
<dbReference type="EMBL" id="JACXVP010000007">
    <property type="protein sequence ID" value="KAG5597086.1"/>
    <property type="molecule type" value="Genomic_DNA"/>
</dbReference>
<evidence type="ECO:0000313" key="3">
    <source>
        <dbReference type="Proteomes" id="UP000824120"/>
    </source>
</evidence>
<reference evidence="2 3" key="1">
    <citation type="submission" date="2020-09" db="EMBL/GenBank/DDBJ databases">
        <title>De no assembly of potato wild relative species, Solanum commersonii.</title>
        <authorList>
            <person name="Cho K."/>
        </authorList>
    </citation>
    <scope>NUCLEOTIDE SEQUENCE [LARGE SCALE GENOMIC DNA]</scope>
    <source>
        <strain evidence="2">LZ3.2</strain>
        <tissue evidence="2">Leaf</tissue>
    </source>
</reference>